<dbReference type="PROSITE" id="PS01054">
    <property type="entry name" value="TRANSALDOLASE_1"/>
    <property type="match status" value="1"/>
</dbReference>
<dbReference type="InterPro" id="IPR015020">
    <property type="entry name" value="Rv2525c-like_Glyco_Hydro-like"/>
</dbReference>
<dbReference type="Proteomes" id="UP000286186">
    <property type="component" value="Unassembled WGS sequence"/>
</dbReference>
<dbReference type="SUPFAM" id="SSF47090">
    <property type="entry name" value="PGBD-like"/>
    <property type="match status" value="1"/>
</dbReference>
<dbReference type="InterPro" id="IPR017853">
    <property type="entry name" value="GH"/>
</dbReference>
<organism evidence="2 3">
    <name type="scientific">Eubacterium ventriosum</name>
    <dbReference type="NCBI Taxonomy" id="39496"/>
    <lineage>
        <taxon>Bacteria</taxon>
        <taxon>Bacillati</taxon>
        <taxon>Bacillota</taxon>
        <taxon>Clostridia</taxon>
        <taxon>Eubacteriales</taxon>
        <taxon>Eubacteriaceae</taxon>
        <taxon>Eubacterium</taxon>
    </lineage>
</organism>
<sequence>MKKIKENNIMDEMVKRTQVYLNAMYGGNSGYEVIPENGITGWTTIYALTRALQIELGITATADSFGPTTISKFNSKFPNGIKQQNSSDTTENNIYAIIQGALWCKGYSTGATGITKHFYSGTGGAVKKMKEDAGLTNTDSTVTLAVMKALLSMNQYVTLTLRGGNEKIRQIQQHFNNKYIDYIGLAPCDGVYGREMNQAMIKVLQAIEKFSVSEATGYFGEGTKNRLPMLPSKTNEEAIYLFRAALCCNGYDVLLSTTWDTALENKIDEFQKDMLLTRTKKADTNTWMALLVSRGNTDRSSNGCDTRFEMTQDRLNILKANGYEVIGRYLTGGSFKELREGEVERIISNGMKLFPIFQESGANLEYFTSARGKIDAEKSTKAARKYGIPKDSIIYFAVDTDPLDGDITGKILPYFKSLSENFDPEYKIGVYGTRNVCTQVCNKGFAETSFVSDMSYGFSGNMGFKIPQKWNLDQYYEIKVSESGWDFDLDKTMYSGRFPLVSKVEHSSYERPEIPTVKEPSINTLIDDIKNLESMYVTYYEKNVGSTTNPSIVTPNVVVNGITNFLRGEEYEGWQWFFTTGHAVDEAFSNYVKKNNAELYSRLKPYIRKETSKEKRFLLSDGNIGLIDLSHMAATIEAYLGTGLPPSFWAGWGGDLATGMSDTTINYENKNKDGFEIYKDKDLQTIANMTIGKNTLTCNYSDFCCDFDAYAIQKKIRSYTDETDYHRFSKALSWYYTAEYAKRFEQIFDEIGCSKTLGGLKAAVYDKMTGVDEKVGLLLLKADNPSDEVIQACCSSFANYVYSMI</sequence>
<dbReference type="CDD" id="cd06418">
    <property type="entry name" value="GH25_BacA-like"/>
    <property type="match status" value="1"/>
</dbReference>
<accession>A0A414R9Y2</accession>
<protein>
    <submittedName>
        <fullName evidence="2">DUF1906 domain-containing protein</fullName>
    </submittedName>
</protein>
<evidence type="ECO:0000313" key="3">
    <source>
        <dbReference type="Proteomes" id="UP000286186"/>
    </source>
</evidence>
<comment type="caution">
    <text evidence="2">The sequence shown here is derived from an EMBL/GenBank/DDBJ whole genome shotgun (WGS) entry which is preliminary data.</text>
</comment>
<dbReference type="EMBL" id="QRHR01000003">
    <property type="protein sequence ID" value="RHF89787.1"/>
    <property type="molecule type" value="Genomic_DNA"/>
</dbReference>
<reference evidence="2 3" key="1">
    <citation type="submission" date="2018-08" db="EMBL/GenBank/DDBJ databases">
        <title>A genome reference for cultivated species of the human gut microbiota.</title>
        <authorList>
            <person name="Zou Y."/>
            <person name="Xue W."/>
            <person name="Luo G."/>
        </authorList>
    </citation>
    <scope>NUCLEOTIDE SEQUENCE [LARGE SCALE GENOMIC DNA]</scope>
    <source>
        <strain evidence="2 3">AM23-22</strain>
    </source>
</reference>
<dbReference type="Pfam" id="PF08924">
    <property type="entry name" value="Rv2525c_GlyHyd-like"/>
    <property type="match status" value="1"/>
</dbReference>
<evidence type="ECO:0000259" key="1">
    <source>
        <dbReference type="Pfam" id="PF08924"/>
    </source>
</evidence>
<feature type="domain" description="Rv2525c-like glycoside hydrolase-like" evidence="1">
    <location>
        <begin position="318"/>
        <end position="485"/>
    </location>
</feature>
<dbReference type="SUPFAM" id="SSF51445">
    <property type="entry name" value="(Trans)glycosidases"/>
    <property type="match status" value="1"/>
</dbReference>
<name>A0A414R9Y2_9FIRM</name>
<proteinExistence type="predicted"/>
<dbReference type="InterPro" id="IPR018225">
    <property type="entry name" value="Transaldolase_AS"/>
</dbReference>
<dbReference type="AlphaFoldDB" id="A0A414R9Y2"/>
<gene>
    <name evidence="2" type="ORF">DW652_04780</name>
</gene>
<dbReference type="GO" id="GO:0005975">
    <property type="term" value="P:carbohydrate metabolic process"/>
    <property type="evidence" value="ECO:0007669"/>
    <property type="project" value="InterPro"/>
</dbReference>
<dbReference type="InterPro" id="IPR036365">
    <property type="entry name" value="PGBD-like_sf"/>
</dbReference>
<evidence type="ECO:0000313" key="2">
    <source>
        <dbReference type="EMBL" id="RHF89787.1"/>
    </source>
</evidence>
<dbReference type="Gene3D" id="3.20.20.80">
    <property type="entry name" value="Glycosidases"/>
    <property type="match status" value="1"/>
</dbReference>